<dbReference type="EMBL" id="JXTB01000293">
    <property type="protein sequence ID" value="PON47514.1"/>
    <property type="molecule type" value="Genomic_DNA"/>
</dbReference>
<keyword evidence="7" id="KW-0274">FAD</keyword>
<comment type="cofactor">
    <cofactor evidence="2">
        <name>FAD</name>
        <dbReference type="ChEBI" id="CHEBI:57692"/>
    </cofactor>
</comment>
<keyword evidence="5" id="KW-0285">Flavoprotein</keyword>
<feature type="domain" description="Glucose-methanol-choline oxidoreductase N-terminal" evidence="10">
    <location>
        <begin position="34"/>
        <end position="48"/>
    </location>
</feature>
<dbReference type="InterPro" id="IPR007867">
    <property type="entry name" value="GMC_OxRtase_C"/>
</dbReference>
<organism evidence="11 12">
    <name type="scientific">Parasponia andersonii</name>
    <name type="common">Sponia andersonii</name>
    <dbReference type="NCBI Taxonomy" id="3476"/>
    <lineage>
        <taxon>Eukaryota</taxon>
        <taxon>Viridiplantae</taxon>
        <taxon>Streptophyta</taxon>
        <taxon>Embryophyta</taxon>
        <taxon>Tracheophyta</taxon>
        <taxon>Spermatophyta</taxon>
        <taxon>Magnoliopsida</taxon>
        <taxon>eudicotyledons</taxon>
        <taxon>Gunneridae</taxon>
        <taxon>Pentapetalae</taxon>
        <taxon>rosids</taxon>
        <taxon>fabids</taxon>
        <taxon>Rosales</taxon>
        <taxon>Cannabaceae</taxon>
        <taxon>Parasponia</taxon>
    </lineage>
</organism>
<evidence type="ECO:0000256" key="7">
    <source>
        <dbReference type="ARBA" id="ARBA00022827"/>
    </source>
</evidence>
<evidence type="ECO:0000256" key="2">
    <source>
        <dbReference type="ARBA" id="ARBA00001974"/>
    </source>
</evidence>
<evidence type="ECO:0000313" key="12">
    <source>
        <dbReference type="Proteomes" id="UP000237105"/>
    </source>
</evidence>
<dbReference type="Proteomes" id="UP000237105">
    <property type="component" value="Unassembled WGS sequence"/>
</dbReference>
<proteinExistence type="predicted"/>
<keyword evidence="8" id="KW-1015">Disulfide bond</keyword>
<evidence type="ECO:0000259" key="10">
    <source>
        <dbReference type="PROSITE" id="PS00624"/>
    </source>
</evidence>
<evidence type="ECO:0000256" key="4">
    <source>
        <dbReference type="ARBA" id="ARBA00013074"/>
    </source>
</evidence>
<dbReference type="Pfam" id="PF05199">
    <property type="entry name" value="GMC_oxred_C"/>
    <property type="match status" value="1"/>
</dbReference>
<comment type="subunit">
    <text evidence="3">Monomer.</text>
</comment>
<dbReference type="Gene3D" id="3.50.50.60">
    <property type="entry name" value="FAD/NAD(P)-binding domain"/>
    <property type="match status" value="2"/>
</dbReference>
<dbReference type="STRING" id="3476.A0A2P5BFD7"/>
<reference evidence="12" key="1">
    <citation type="submission" date="2016-06" db="EMBL/GenBank/DDBJ databases">
        <title>Parallel loss of symbiosis genes in relatives of nitrogen-fixing non-legume Parasponia.</title>
        <authorList>
            <person name="Van Velzen R."/>
            <person name="Holmer R."/>
            <person name="Bu F."/>
            <person name="Rutten L."/>
            <person name="Van Zeijl A."/>
            <person name="Liu W."/>
            <person name="Santuari L."/>
            <person name="Cao Q."/>
            <person name="Sharma T."/>
            <person name="Shen D."/>
            <person name="Roswanjaya Y."/>
            <person name="Wardhani T."/>
            <person name="Kalhor M.S."/>
            <person name="Jansen J."/>
            <person name="Van den Hoogen J."/>
            <person name="Gungor B."/>
            <person name="Hartog M."/>
            <person name="Hontelez J."/>
            <person name="Verver J."/>
            <person name="Yang W.-C."/>
            <person name="Schijlen E."/>
            <person name="Repin R."/>
            <person name="Schilthuizen M."/>
            <person name="Schranz E."/>
            <person name="Heidstra R."/>
            <person name="Miyata K."/>
            <person name="Fedorova E."/>
            <person name="Kohlen W."/>
            <person name="Bisseling T."/>
            <person name="Smit S."/>
            <person name="Geurts R."/>
        </authorList>
    </citation>
    <scope>NUCLEOTIDE SEQUENCE [LARGE SCALE GENOMIC DNA]</scope>
    <source>
        <strain evidence="12">cv. WU1-14</strain>
    </source>
</reference>
<dbReference type="SUPFAM" id="SSF54373">
    <property type="entry name" value="FAD-linked reductases, C-terminal domain"/>
    <property type="match status" value="1"/>
</dbReference>
<dbReference type="InterPro" id="IPR051871">
    <property type="entry name" value="GMC_Oxidoreductase-Related"/>
</dbReference>
<dbReference type="AlphaFoldDB" id="A0A2P5BFD7"/>
<keyword evidence="12" id="KW-1185">Reference proteome</keyword>
<keyword evidence="9" id="KW-0456">Lyase</keyword>
<dbReference type="SUPFAM" id="SSF51905">
    <property type="entry name" value="FAD/NAD(P)-binding domain"/>
    <property type="match status" value="1"/>
</dbReference>
<dbReference type="InterPro" id="IPR000172">
    <property type="entry name" value="GMC_OxRdtase_N"/>
</dbReference>
<dbReference type="Gene3D" id="3.30.560.10">
    <property type="entry name" value="Glucose Oxidase, domain 3"/>
    <property type="match status" value="1"/>
</dbReference>
<dbReference type="GO" id="GO:0050660">
    <property type="term" value="F:flavin adenine dinucleotide binding"/>
    <property type="evidence" value="ECO:0007669"/>
    <property type="project" value="InterPro"/>
</dbReference>
<dbReference type="OrthoDB" id="1192041at2759"/>
<gene>
    <name evidence="11" type="ORF">PanWU01x14_243690</name>
</gene>
<evidence type="ECO:0000256" key="9">
    <source>
        <dbReference type="ARBA" id="ARBA00023239"/>
    </source>
</evidence>
<protein>
    <recommendedName>
        <fullName evidence="4">(R)-mandelonitrile lyase</fullName>
        <ecNumber evidence="4">4.1.2.10</ecNumber>
    </recommendedName>
</protein>
<dbReference type="GO" id="GO:0046593">
    <property type="term" value="F:mandelonitrile lyase activity"/>
    <property type="evidence" value="ECO:0007669"/>
    <property type="project" value="UniProtKB-EC"/>
</dbReference>
<evidence type="ECO:0000256" key="3">
    <source>
        <dbReference type="ARBA" id="ARBA00011245"/>
    </source>
</evidence>
<dbReference type="PANTHER" id="PTHR45968">
    <property type="entry name" value="OSJNBA0019K04.7 PROTEIN"/>
    <property type="match status" value="1"/>
</dbReference>
<evidence type="ECO:0000256" key="5">
    <source>
        <dbReference type="ARBA" id="ARBA00022630"/>
    </source>
</evidence>
<sequence>MLSLTATGVIFKDSEGKSHKASVRNKGEVILSAGTIGSPQLLLLSGVGPVSDLSFLKIPVVQPQPHVGKFIADNPRNNINMLVPFTLYPSFLQIVGITPDFYLETASYIAPFTTAFASKSSSLSGNLSTYPPLDLSVASICTKVPGPSSYGSLSLSSVDVKVIPTIRFNYLSDQRDLARCVKALRKVGDLLKTKALAGFKFDKDFEGELGFKFFGPSLPMDYSSSNSSVEDLCRSTVTTWWHYHGGCLVGKVVDGEFRVMGIKGLRVVDGSVFSVSPGTNPQATIMMLGRYVGLRMLRQRIVAGK</sequence>
<dbReference type="EC" id="4.1.2.10" evidence="4"/>
<dbReference type="PANTHER" id="PTHR45968:SF23">
    <property type="entry name" value="GLUCOSE-METHANOL-CHOLINE OXIDOREDUCTASE N-TERMINAL DOMAIN-CONTAINING PROTEIN"/>
    <property type="match status" value="1"/>
</dbReference>
<dbReference type="GO" id="GO:0016614">
    <property type="term" value="F:oxidoreductase activity, acting on CH-OH group of donors"/>
    <property type="evidence" value="ECO:0007669"/>
    <property type="project" value="InterPro"/>
</dbReference>
<comment type="caution">
    <text evidence="11">The sequence shown here is derived from an EMBL/GenBank/DDBJ whole genome shotgun (WGS) entry which is preliminary data.</text>
</comment>
<dbReference type="InterPro" id="IPR036188">
    <property type="entry name" value="FAD/NAD-bd_sf"/>
</dbReference>
<evidence type="ECO:0000313" key="11">
    <source>
        <dbReference type="EMBL" id="PON47514.1"/>
    </source>
</evidence>
<evidence type="ECO:0000256" key="8">
    <source>
        <dbReference type="ARBA" id="ARBA00023157"/>
    </source>
</evidence>
<evidence type="ECO:0000256" key="1">
    <source>
        <dbReference type="ARBA" id="ARBA00001147"/>
    </source>
</evidence>
<comment type="catalytic activity">
    <reaction evidence="1">
        <text>(R)-mandelonitrile = benzaldehyde + hydrogen cyanide</text>
        <dbReference type="Rhea" id="RHEA:18313"/>
        <dbReference type="ChEBI" id="CHEBI:17169"/>
        <dbReference type="ChEBI" id="CHEBI:18407"/>
        <dbReference type="ChEBI" id="CHEBI:18450"/>
        <dbReference type="EC" id="4.1.2.10"/>
    </reaction>
</comment>
<dbReference type="PROSITE" id="PS00624">
    <property type="entry name" value="GMC_OXRED_2"/>
    <property type="match status" value="1"/>
</dbReference>
<accession>A0A2P5BFD7</accession>
<evidence type="ECO:0000256" key="6">
    <source>
        <dbReference type="ARBA" id="ARBA00022729"/>
    </source>
</evidence>
<name>A0A2P5BFD7_PARAD</name>
<keyword evidence="6" id="KW-0732">Signal</keyword>
<dbReference type="Pfam" id="PF00732">
    <property type="entry name" value="GMC_oxred_N"/>
    <property type="match status" value="1"/>
</dbReference>